<dbReference type="Proteomes" id="UP000053864">
    <property type="component" value="Unassembled WGS sequence"/>
</dbReference>
<dbReference type="VEuPathDB" id="FungiDB:PPTG_02769"/>
<organism evidence="1 2">
    <name type="scientific">Phytophthora nicotianae</name>
    <name type="common">Potato buckeye rot agent</name>
    <name type="synonym">Phytophthora parasitica</name>
    <dbReference type="NCBI Taxonomy" id="4792"/>
    <lineage>
        <taxon>Eukaryota</taxon>
        <taxon>Sar</taxon>
        <taxon>Stramenopiles</taxon>
        <taxon>Oomycota</taxon>
        <taxon>Peronosporomycetes</taxon>
        <taxon>Peronosporales</taxon>
        <taxon>Peronosporaceae</taxon>
        <taxon>Phytophthora</taxon>
    </lineage>
</organism>
<protein>
    <submittedName>
        <fullName evidence="1">Uncharacterized protein</fullName>
    </submittedName>
</protein>
<name>W2JB38_PHYNI</name>
<reference evidence="1 2" key="1">
    <citation type="submission" date="2013-11" db="EMBL/GenBank/DDBJ databases">
        <title>The Genome Sequence of Phytophthora parasitica CJ05E6.</title>
        <authorList>
            <consortium name="The Broad Institute Genomics Platform"/>
            <person name="Russ C."/>
            <person name="Tyler B."/>
            <person name="Panabieres F."/>
            <person name="Shan W."/>
            <person name="Tripathy S."/>
            <person name="Grunwald N."/>
            <person name="Machado M."/>
            <person name="Johnson C.S."/>
            <person name="Arredondo F."/>
            <person name="Hong C."/>
            <person name="Coffey M."/>
            <person name="Young S.K."/>
            <person name="Zeng Q."/>
            <person name="Gargeya S."/>
            <person name="Fitzgerald M."/>
            <person name="Abouelleil A."/>
            <person name="Alvarado L."/>
            <person name="Chapman S.B."/>
            <person name="Gainer-Dewar J."/>
            <person name="Goldberg J."/>
            <person name="Griggs A."/>
            <person name="Gujja S."/>
            <person name="Hansen M."/>
            <person name="Howarth C."/>
            <person name="Imamovic A."/>
            <person name="Ireland A."/>
            <person name="Larimer J."/>
            <person name="McCowan C."/>
            <person name="Murphy C."/>
            <person name="Pearson M."/>
            <person name="Poon T.W."/>
            <person name="Priest M."/>
            <person name="Roberts A."/>
            <person name="Saif S."/>
            <person name="Shea T."/>
            <person name="Sykes S."/>
            <person name="Wortman J."/>
            <person name="Nusbaum C."/>
            <person name="Birren B."/>
        </authorList>
    </citation>
    <scope>NUCLEOTIDE SEQUENCE [LARGE SCALE GENOMIC DNA]</scope>
    <source>
        <strain evidence="1 2">CJ05E6</strain>
    </source>
</reference>
<evidence type="ECO:0000313" key="2">
    <source>
        <dbReference type="Proteomes" id="UP000053864"/>
    </source>
</evidence>
<dbReference type="EMBL" id="KI672239">
    <property type="protein sequence ID" value="ETL42823.1"/>
    <property type="molecule type" value="Genomic_DNA"/>
</dbReference>
<gene>
    <name evidence="1" type="ORF">L916_06485</name>
</gene>
<evidence type="ECO:0000313" key="1">
    <source>
        <dbReference type="EMBL" id="ETL42823.1"/>
    </source>
</evidence>
<proteinExistence type="predicted"/>
<sequence length="178" mass="20185">MMDDLEQGVEQGVEPRTTLSVQLAGNEGLYNQKYRLVAGQWELHKVCGKCRVRGKRSVILDNDTSFRMRAIARNKISEDVLADIQRHLDISIPDGGTFFRTEVMLSQTAPAGVRIRSFEAKSIVHVEASGLCFTICYLDQHQDEFRLKYRLATVEKEKLNTEKNEAQVLLGKVLEMLA</sequence>
<accession>W2JB38</accession>
<dbReference type="AlphaFoldDB" id="W2JB38"/>